<accession>A0AC60PB05</accession>
<evidence type="ECO:0000313" key="1">
    <source>
        <dbReference type="EMBL" id="KAG0416470.1"/>
    </source>
</evidence>
<keyword evidence="2" id="KW-1185">Reference proteome</keyword>
<protein>
    <submittedName>
        <fullName evidence="1">Uncharacterized protein</fullName>
    </submittedName>
</protein>
<name>A0AC60PB05_IXOPE</name>
<sequence>MSHTITVTKVTTSSSAPMVFNSGYACNVHGALKILETRCSSRFGQVGIDRIPESLTMSHMRTTTRISVKNEDCCSIPGLLRVTETVFGSICLGLMLYYTSFKGTNSFGMFGHEMYFILTAFGCLLCTFLLLVSSCWSFTSSSLLSRTSFEILFHLVACALYLAAGITLLTKTLDTHSRYKGEVYDAKIAAAVFGIMNGALYLLGAVFSFRIFRQG</sequence>
<gene>
    <name evidence="1" type="ORF">HPB47_006369</name>
</gene>
<reference evidence="1 2" key="1">
    <citation type="journal article" date="2020" name="Cell">
        <title>Large-Scale Comparative Analyses of Tick Genomes Elucidate Their Genetic Diversity and Vector Capacities.</title>
        <authorList>
            <consortium name="Tick Genome and Microbiome Consortium (TIGMIC)"/>
            <person name="Jia N."/>
            <person name="Wang J."/>
            <person name="Shi W."/>
            <person name="Du L."/>
            <person name="Sun Y."/>
            <person name="Zhan W."/>
            <person name="Jiang J.F."/>
            <person name="Wang Q."/>
            <person name="Zhang B."/>
            <person name="Ji P."/>
            <person name="Bell-Sakyi L."/>
            <person name="Cui X.M."/>
            <person name="Yuan T.T."/>
            <person name="Jiang B.G."/>
            <person name="Yang W.F."/>
            <person name="Lam T.T."/>
            <person name="Chang Q.C."/>
            <person name="Ding S.J."/>
            <person name="Wang X.J."/>
            <person name="Zhu J.G."/>
            <person name="Ruan X.D."/>
            <person name="Zhao L."/>
            <person name="Wei J.T."/>
            <person name="Ye R.Z."/>
            <person name="Que T.C."/>
            <person name="Du C.H."/>
            <person name="Zhou Y.H."/>
            <person name="Cheng J.X."/>
            <person name="Dai P.F."/>
            <person name="Guo W.B."/>
            <person name="Han X.H."/>
            <person name="Huang E.J."/>
            <person name="Li L.F."/>
            <person name="Wei W."/>
            <person name="Gao Y.C."/>
            <person name="Liu J.Z."/>
            <person name="Shao H.Z."/>
            <person name="Wang X."/>
            <person name="Wang C.C."/>
            <person name="Yang T.C."/>
            <person name="Huo Q.B."/>
            <person name="Li W."/>
            <person name="Chen H.Y."/>
            <person name="Chen S.E."/>
            <person name="Zhou L.G."/>
            <person name="Ni X.B."/>
            <person name="Tian J.H."/>
            <person name="Sheng Y."/>
            <person name="Liu T."/>
            <person name="Pan Y.S."/>
            <person name="Xia L.Y."/>
            <person name="Li J."/>
            <person name="Zhao F."/>
            <person name="Cao W.C."/>
        </authorList>
    </citation>
    <scope>NUCLEOTIDE SEQUENCE [LARGE SCALE GENOMIC DNA]</scope>
    <source>
        <strain evidence="1">Iper-2018</strain>
    </source>
</reference>
<organism evidence="1 2">
    <name type="scientific">Ixodes persulcatus</name>
    <name type="common">Taiga tick</name>
    <dbReference type="NCBI Taxonomy" id="34615"/>
    <lineage>
        <taxon>Eukaryota</taxon>
        <taxon>Metazoa</taxon>
        <taxon>Ecdysozoa</taxon>
        <taxon>Arthropoda</taxon>
        <taxon>Chelicerata</taxon>
        <taxon>Arachnida</taxon>
        <taxon>Acari</taxon>
        <taxon>Parasitiformes</taxon>
        <taxon>Ixodida</taxon>
        <taxon>Ixodoidea</taxon>
        <taxon>Ixodidae</taxon>
        <taxon>Ixodinae</taxon>
        <taxon>Ixodes</taxon>
    </lineage>
</organism>
<dbReference type="Proteomes" id="UP000805193">
    <property type="component" value="Unassembled WGS sequence"/>
</dbReference>
<proteinExistence type="predicted"/>
<dbReference type="EMBL" id="JABSTQ010010950">
    <property type="protein sequence ID" value="KAG0416470.1"/>
    <property type="molecule type" value="Genomic_DNA"/>
</dbReference>
<evidence type="ECO:0000313" key="2">
    <source>
        <dbReference type="Proteomes" id="UP000805193"/>
    </source>
</evidence>
<comment type="caution">
    <text evidence="1">The sequence shown here is derived from an EMBL/GenBank/DDBJ whole genome shotgun (WGS) entry which is preliminary data.</text>
</comment>